<dbReference type="Proteomes" id="UP000789525">
    <property type="component" value="Unassembled WGS sequence"/>
</dbReference>
<sequence length="71" mass="8343">MSDLREYFGNSPILGVDFPISDSSNETRQNFERSTRQDSKRRLIEFFKGNNFKGVKLDVLEYAPLLEKRLE</sequence>
<reference evidence="1" key="1">
    <citation type="submission" date="2021-06" db="EMBL/GenBank/DDBJ databases">
        <authorList>
            <person name="Kallberg Y."/>
            <person name="Tangrot J."/>
            <person name="Rosling A."/>
        </authorList>
    </citation>
    <scope>NUCLEOTIDE SEQUENCE</scope>
    <source>
        <strain evidence="1">CL356</strain>
    </source>
</reference>
<feature type="non-terminal residue" evidence="1">
    <location>
        <position position="71"/>
    </location>
</feature>
<dbReference type="EMBL" id="CAJVPT010037273">
    <property type="protein sequence ID" value="CAG8717037.1"/>
    <property type="molecule type" value="Genomic_DNA"/>
</dbReference>
<organism evidence="1 2">
    <name type="scientific">Acaulospora colombiana</name>
    <dbReference type="NCBI Taxonomy" id="27376"/>
    <lineage>
        <taxon>Eukaryota</taxon>
        <taxon>Fungi</taxon>
        <taxon>Fungi incertae sedis</taxon>
        <taxon>Mucoromycota</taxon>
        <taxon>Glomeromycotina</taxon>
        <taxon>Glomeromycetes</taxon>
        <taxon>Diversisporales</taxon>
        <taxon>Acaulosporaceae</taxon>
        <taxon>Acaulospora</taxon>
    </lineage>
</organism>
<accession>A0ACA9PNS3</accession>
<keyword evidence="2" id="KW-1185">Reference proteome</keyword>
<proteinExistence type="predicted"/>
<gene>
    <name evidence="1" type="ORF">ACOLOM_LOCUS10952</name>
</gene>
<evidence type="ECO:0000313" key="1">
    <source>
        <dbReference type="EMBL" id="CAG8717037.1"/>
    </source>
</evidence>
<protein>
    <submittedName>
        <fullName evidence="1">16032_t:CDS:1</fullName>
    </submittedName>
</protein>
<evidence type="ECO:0000313" key="2">
    <source>
        <dbReference type="Proteomes" id="UP000789525"/>
    </source>
</evidence>
<name>A0ACA9PNS3_9GLOM</name>
<comment type="caution">
    <text evidence="1">The sequence shown here is derived from an EMBL/GenBank/DDBJ whole genome shotgun (WGS) entry which is preliminary data.</text>
</comment>